<keyword evidence="9" id="KW-1133">Transmembrane helix</keyword>
<organism evidence="12">
    <name type="scientific">uncultured Frankineae bacterium</name>
    <dbReference type="NCBI Taxonomy" id="437475"/>
    <lineage>
        <taxon>Bacteria</taxon>
        <taxon>Bacillati</taxon>
        <taxon>Actinomycetota</taxon>
        <taxon>Actinomycetes</taxon>
        <taxon>Frankiales</taxon>
        <taxon>environmental samples</taxon>
    </lineage>
</organism>
<evidence type="ECO:0000256" key="9">
    <source>
        <dbReference type="SAM" id="Phobius"/>
    </source>
</evidence>
<dbReference type="GO" id="GO:0000155">
    <property type="term" value="F:phosphorelay sensor kinase activity"/>
    <property type="evidence" value="ECO:0007669"/>
    <property type="project" value="InterPro"/>
</dbReference>
<evidence type="ECO:0000313" key="12">
    <source>
        <dbReference type="EMBL" id="CAA9349418.1"/>
    </source>
</evidence>
<dbReference type="GO" id="GO:0016020">
    <property type="term" value="C:membrane"/>
    <property type="evidence" value="ECO:0007669"/>
    <property type="project" value="InterPro"/>
</dbReference>
<feature type="transmembrane region" description="Helical" evidence="9">
    <location>
        <begin position="103"/>
        <end position="121"/>
    </location>
</feature>
<dbReference type="Gene3D" id="1.20.5.1930">
    <property type="match status" value="1"/>
</dbReference>
<dbReference type="AlphaFoldDB" id="A0A6J4M9B0"/>
<name>A0A6J4M9B0_9ACTN</name>
<dbReference type="Pfam" id="PF02518">
    <property type="entry name" value="HATPase_c"/>
    <property type="match status" value="1"/>
</dbReference>
<evidence type="ECO:0000259" key="11">
    <source>
        <dbReference type="Pfam" id="PF07730"/>
    </source>
</evidence>
<keyword evidence="9" id="KW-0472">Membrane</keyword>
<dbReference type="InterPro" id="IPR003594">
    <property type="entry name" value="HATPase_dom"/>
</dbReference>
<keyword evidence="8" id="KW-0902">Two-component regulatory system</keyword>
<dbReference type="InterPro" id="IPR011712">
    <property type="entry name" value="Sig_transdc_His_kin_sub3_dim/P"/>
</dbReference>
<keyword evidence="7" id="KW-0067">ATP-binding</keyword>
<keyword evidence="4" id="KW-0808">Transferase</keyword>
<dbReference type="PANTHER" id="PTHR24421">
    <property type="entry name" value="NITRATE/NITRITE SENSOR PROTEIN NARX-RELATED"/>
    <property type="match status" value="1"/>
</dbReference>
<feature type="transmembrane region" description="Helical" evidence="9">
    <location>
        <begin position="40"/>
        <end position="66"/>
    </location>
</feature>
<evidence type="ECO:0000256" key="8">
    <source>
        <dbReference type="ARBA" id="ARBA00023012"/>
    </source>
</evidence>
<evidence type="ECO:0000256" key="4">
    <source>
        <dbReference type="ARBA" id="ARBA00022679"/>
    </source>
</evidence>
<accession>A0A6J4M9B0</accession>
<dbReference type="InterPro" id="IPR050482">
    <property type="entry name" value="Sensor_HK_TwoCompSys"/>
</dbReference>
<feature type="transmembrane region" description="Helical" evidence="9">
    <location>
        <begin position="78"/>
        <end position="97"/>
    </location>
</feature>
<sequence>MGLRRSRGALLAVAAVVLAVVSLAEVLLDPAGPADRTGSTVLALAAAACVALAAVSPVVAFLLSLLAFPAAVALDLPGLGGGQLIVLLLLMGLVGAATRARTAAALAGLGTLVSAGALVAAGEAVWEFLFFGVLFGGATAVGVLLRREAERSAQLTALAAALAAEREARARDAVAEERTRIARELHDAVAHTMSVMVLQVGVVRHRLADRPVEHDVLLDVERIGRQAGDELRRTLGVLRPGSDEERRAPQPSLRRVDELLDQVRAAGLRVRLEREGDVDVLPPGLDVSAYRVLQEALTNVLRHAGPTEVVVRLRSSGGALDLVVEDAGPRPGRAAASTTGSGHGLLGMRERVAVYAGVLDAGPRPGGGWAVSARLPLPAVPAPRGVTA</sequence>
<dbReference type="CDD" id="cd16917">
    <property type="entry name" value="HATPase_UhpB-NarQ-NarX-like"/>
    <property type="match status" value="1"/>
</dbReference>
<protein>
    <recommendedName>
        <fullName evidence="2">histidine kinase</fullName>
        <ecNumber evidence="2">2.7.13.3</ecNumber>
    </recommendedName>
</protein>
<keyword evidence="6" id="KW-0418">Kinase</keyword>
<evidence type="ECO:0000256" key="2">
    <source>
        <dbReference type="ARBA" id="ARBA00012438"/>
    </source>
</evidence>
<gene>
    <name evidence="12" type="ORF">AVDCRST_MAG07-2917</name>
</gene>
<dbReference type="EMBL" id="CADCUB010000138">
    <property type="protein sequence ID" value="CAA9349418.1"/>
    <property type="molecule type" value="Genomic_DNA"/>
</dbReference>
<keyword evidence="3" id="KW-0597">Phosphoprotein</keyword>
<evidence type="ECO:0000256" key="5">
    <source>
        <dbReference type="ARBA" id="ARBA00022741"/>
    </source>
</evidence>
<evidence type="ECO:0000256" key="7">
    <source>
        <dbReference type="ARBA" id="ARBA00022840"/>
    </source>
</evidence>
<dbReference type="Gene3D" id="3.30.565.10">
    <property type="entry name" value="Histidine kinase-like ATPase, C-terminal domain"/>
    <property type="match status" value="1"/>
</dbReference>
<feature type="domain" description="Signal transduction histidine kinase subgroup 3 dimerisation and phosphoacceptor" evidence="11">
    <location>
        <begin position="177"/>
        <end position="242"/>
    </location>
</feature>
<evidence type="ECO:0000259" key="10">
    <source>
        <dbReference type="Pfam" id="PF02518"/>
    </source>
</evidence>
<comment type="catalytic activity">
    <reaction evidence="1">
        <text>ATP + protein L-histidine = ADP + protein N-phospho-L-histidine.</text>
        <dbReference type="EC" id="2.7.13.3"/>
    </reaction>
</comment>
<feature type="domain" description="Histidine kinase/HSP90-like ATPase" evidence="10">
    <location>
        <begin position="288"/>
        <end position="378"/>
    </location>
</feature>
<evidence type="ECO:0000256" key="1">
    <source>
        <dbReference type="ARBA" id="ARBA00000085"/>
    </source>
</evidence>
<keyword evidence="5" id="KW-0547">Nucleotide-binding</keyword>
<dbReference type="SUPFAM" id="SSF55874">
    <property type="entry name" value="ATPase domain of HSP90 chaperone/DNA topoisomerase II/histidine kinase"/>
    <property type="match status" value="1"/>
</dbReference>
<dbReference type="GO" id="GO:0046983">
    <property type="term" value="F:protein dimerization activity"/>
    <property type="evidence" value="ECO:0007669"/>
    <property type="project" value="InterPro"/>
</dbReference>
<reference evidence="12" key="1">
    <citation type="submission" date="2020-02" db="EMBL/GenBank/DDBJ databases">
        <authorList>
            <person name="Meier V. D."/>
        </authorList>
    </citation>
    <scope>NUCLEOTIDE SEQUENCE</scope>
    <source>
        <strain evidence="12">AVDCRST_MAG07</strain>
    </source>
</reference>
<dbReference type="PANTHER" id="PTHR24421:SF10">
    <property type="entry name" value="NITRATE_NITRITE SENSOR PROTEIN NARQ"/>
    <property type="match status" value="1"/>
</dbReference>
<evidence type="ECO:0000256" key="3">
    <source>
        <dbReference type="ARBA" id="ARBA00022553"/>
    </source>
</evidence>
<dbReference type="EC" id="2.7.13.3" evidence="2"/>
<evidence type="ECO:0000256" key="6">
    <source>
        <dbReference type="ARBA" id="ARBA00022777"/>
    </source>
</evidence>
<dbReference type="GO" id="GO:0005524">
    <property type="term" value="F:ATP binding"/>
    <property type="evidence" value="ECO:0007669"/>
    <property type="project" value="UniProtKB-KW"/>
</dbReference>
<dbReference type="InterPro" id="IPR036890">
    <property type="entry name" value="HATPase_C_sf"/>
</dbReference>
<keyword evidence="9" id="KW-0812">Transmembrane</keyword>
<proteinExistence type="predicted"/>
<dbReference type="Pfam" id="PF07730">
    <property type="entry name" value="HisKA_3"/>
    <property type="match status" value="1"/>
</dbReference>